<dbReference type="KEGG" id="puo:RZN69_19725"/>
<gene>
    <name evidence="2" type="ORF">RZN69_19725</name>
</gene>
<organism evidence="2 3">
    <name type="scientific">Rubellicoccus peritrichatus</name>
    <dbReference type="NCBI Taxonomy" id="3080537"/>
    <lineage>
        <taxon>Bacteria</taxon>
        <taxon>Pseudomonadati</taxon>
        <taxon>Verrucomicrobiota</taxon>
        <taxon>Opitutia</taxon>
        <taxon>Puniceicoccales</taxon>
        <taxon>Cerasicoccaceae</taxon>
        <taxon>Rubellicoccus</taxon>
    </lineage>
</organism>
<sequence>MLSNIHKGIVSLLTLLFVSSATPSAFAQGNIFEGGASNANRSYTFYVLFLDYMSNENSNVIELGIDLKFATEGQVYQVGAMIGNITRAFSYIGPSMLTFFREQANAKGETIRVPMVSADLGKSGTKLVVVVRRQDGRLNAKAMDIDRSNFRDGNVRVVNFSSQEIMSKVGDNSARLSAMQSHDYPVTGKHKKFLVRLAIAAFDGEESYIIENRRFAVRKNGRKLIVLHHSPNKPEKVIYTSFSLPEQSIVSNYSDEEVKDLDKSTLQGVSSYGNPNE</sequence>
<dbReference type="Proteomes" id="UP001304300">
    <property type="component" value="Chromosome"/>
</dbReference>
<keyword evidence="1" id="KW-0732">Signal</keyword>
<evidence type="ECO:0000313" key="2">
    <source>
        <dbReference type="EMBL" id="WOO40859.1"/>
    </source>
</evidence>
<accession>A0AAQ3L772</accession>
<dbReference type="EMBL" id="CP136920">
    <property type="protein sequence ID" value="WOO40859.1"/>
    <property type="molecule type" value="Genomic_DNA"/>
</dbReference>
<dbReference type="RefSeq" id="WP_317833090.1">
    <property type="nucleotide sequence ID" value="NZ_CP136920.1"/>
</dbReference>
<name>A0AAQ3L772_9BACT</name>
<dbReference type="AlphaFoldDB" id="A0AAQ3L772"/>
<evidence type="ECO:0000256" key="1">
    <source>
        <dbReference type="SAM" id="SignalP"/>
    </source>
</evidence>
<keyword evidence="3" id="KW-1185">Reference proteome</keyword>
<proteinExistence type="predicted"/>
<evidence type="ECO:0000313" key="3">
    <source>
        <dbReference type="Proteomes" id="UP001304300"/>
    </source>
</evidence>
<feature type="signal peptide" evidence="1">
    <location>
        <begin position="1"/>
        <end position="27"/>
    </location>
</feature>
<protein>
    <submittedName>
        <fullName evidence="2">Uncharacterized protein</fullName>
    </submittedName>
</protein>
<reference evidence="2 3" key="1">
    <citation type="submission" date="2023-10" db="EMBL/GenBank/DDBJ databases">
        <title>Rubellicoccus peritrichatus gen. nov., sp. nov., isolated from an algae of coral reef tank.</title>
        <authorList>
            <person name="Luo J."/>
        </authorList>
    </citation>
    <scope>NUCLEOTIDE SEQUENCE [LARGE SCALE GENOMIC DNA]</scope>
    <source>
        <strain evidence="2 3">CR14</strain>
    </source>
</reference>
<feature type="chain" id="PRO_5043037940" evidence="1">
    <location>
        <begin position="28"/>
        <end position="277"/>
    </location>
</feature>